<dbReference type="AlphaFoldDB" id="A0A0F9M9B2"/>
<name>A0A0F9M9B2_9ZZZZ</name>
<proteinExistence type="predicted"/>
<organism evidence="1">
    <name type="scientific">marine sediment metagenome</name>
    <dbReference type="NCBI Taxonomy" id="412755"/>
    <lineage>
        <taxon>unclassified sequences</taxon>
        <taxon>metagenomes</taxon>
        <taxon>ecological metagenomes</taxon>
    </lineage>
</organism>
<dbReference type="EMBL" id="LAZR01010672">
    <property type="protein sequence ID" value="KKM65737.1"/>
    <property type="molecule type" value="Genomic_DNA"/>
</dbReference>
<protein>
    <submittedName>
        <fullName evidence="1">Uncharacterized protein</fullName>
    </submittedName>
</protein>
<gene>
    <name evidence="1" type="ORF">LCGC14_1488310</name>
</gene>
<reference evidence="1" key="1">
    <citation type="journal article" date="2015" name="Nature">
        <title>Complex archaea that bridge the gap between prokaryotes and eukaryotes.</title>
        <authorList>
            <person name="Spang A."/>
            <person name="Saw J.H."/>
            <person name="Jorgensen S.L."/>
            <person name="Zaremba-Niedzwiedzka K."/>
            <person name="Martijn J."/>
            <person name="Lind A.E."/>
            <person name="van Eijk R."/>
            <person name="Schleper C."/>
            <person name="Guy L."/>
            <person name="Ettema T.J."/>
        </authorList>
    </citation>
    <scope>NUCLEOTIDE SEQUENCE</scope>
</reference>
<evidence type="ECO:0000313" key="1">
    <source>
        <dbReference type="EMBL" id="KKM65737.1"/>
    </source>
</evidence>
<accession>A0A0F9M9B2</accession>
<sequence length="58" mass="6393">MVAMHTVSADIVTARREGWEYLWGWRADAQGAAAKMLIAHPTAAYMKRVYEEGCHGAG</sequence>
<comment type="caution">
    <text evidence="1">The sequence shown here is derived from an EMBL/GenBank/DDBJ whole genome shotgun (WGS) entry which is preliminary data.</text>
</comment>